<evidence type="ECO:0000256" key="1">
    <source>
        <dbReference type="ARBA" id="ARBA00008007"/>
    </source>
</evidence>
<dbReference type="PATRIC" id="fig|1330330.3.peg.1010"/>
<dbReference type="RefSeq" id="WP_047754416.1">
    <property type="nucleotide sequence ID" value="NZ_CAJUHA010000008.1"/>
</dbReference>
<protein>
    <recommendedName>
        <fullName evidence="4">Phosphoribosyltransferase domain-containing protein</fullName>
    </recommendedName>
</protein>
<proteinExistence type="inferred from homology"/>
<evidence type="ECO:0000313" key="3">
    <source>
        <dbReference type="Proteomes" id="UP000035159"/>
    </source>
</evidence>
<reference evidence="2 3" key="1">
    <citation type="submission" date="2015-04" db="EMBL/GenBank/DDBJ databases">
        <title>Complete Genome Sequence of Kosmotoga pacifica SLHLJ1.</title>
        <authorList>
            <person name="Jiang L.J."/>
            <person name="Shao Z.Z."/>
            <person name="Jebbar M."/>
        </authorList>
    </citation>
    <scope>NUCLEOTIDE SEQUENCE [LARGE SCALE GENOMIC DNA]</scope>
    <source>
        <strain evidence="2 3">SLHLJ1</strain>
    </source>
</reference>
<dbReference type="Proteomes" id="UP000035159">
    <property type="component" value="Chromosome"/>
</dbReference>
<gene>
    <name evidence="2" type="ORF">IX53_05025</name>
</gene>
<dbReference type="PANTHER" id="PTHR47505:SF1">
    <property type="entry name" value="DNA UTILIZATION PROTEIN YHGH"/>
    <property type="match status" value="1"/>
</dbReference>
<dbReference type="CDD" id="cd06223">
    <property type="entry name" value="PRTases_typeI"/>
    <property type="match status" value="1"/>
</dbReference>
<dbReference type="PANTHER" id="PTHR47505">
    <property type="entry name" value="DNA UTILIZATION PROTEIN YHGH"/>
    <property type="match status" value="1"/>
</dbReference>
<dbReference type="SUPFAM" id="SSF53271">
    <property type="entry name" value="PRTase-like"/>
    <property type="match status" value="1"/>
</dbReference>
<dbReference type="KEGG" id="kpf:IX53_05025"/>
<dbReference type="OrthoDB" id="45286at2"/>
<keyword evidence="3" id="KW-1185">Reference proteome</keyword>
<dbReference type="InterPro" id="IPR029057">
    <property type="entry name" value="PRTase-like"/>
</dbReference>
<name>A0A0G2Z6U5_9BACT</name>
<dbReference type="AlphaFoldDB" id="A0A0G2Z6U5"/>
<dbReference type="EMBL" id="CP011232">
    <property type="protein sequence ID" value="AKI97282.1"/>
    <property type="molecule type" value="Genomic_DNA"/>
</dbReference>
<dbReference type="Gene3D" id="3.40.50.2020">
    <property type="match status" value="1"/>
</dbReference>
<dbReference type="InterPro" id="IPR051910">
    <property type="entry name" value="ComF/GntX_DNA_util-trans"/>
</dbReference>
<dbReference type="InterPro" id="IPR000836">
    <property type="entry name" value="PRTase_dom"/>
</dbReference>
<accession>A0A0G2Z6U5</accession>
<evidence type="ECO:0008006" key="4">
    <source>
        <dbReference type="Google" id="ProtNLM"/>
    </source>
</evidence>
<evidence type="ECO:0000313" key="2">
    <source>
        <dbReference type="EMBL" id="AKI97282.1"/>
    </source>
</evidence>
<comment type="similarity">
    <text evidence="1">Belongs to the ComF/GntX family.</text>
</comment>
<sequence>MAVKILEIVGTFFPNNCISCGKKLSPRRFLCDFCEDVIRGPLPFSFSLGKFTARSYWWYEPPVSEIIKAYKFNKRWRLSRLMAQWLFTLLDSCLPAAGTDFSIIPIPTTFRALRERGFDSNGLILHQLRKIANYEVTDALIAIKSGLPQSSLTKEERKRAVEEKFALKTGRLPDKIILFDDVITTGSTITYCAKLLKDAGVKELKILSIARAK</sequence>
<organism evidence="2 3">
    <name type="scientific">Kosmotoga pacifica</name>
    <dbReference type="NCBI Taxonomy" id="1330330"/>
    <lineage>
        <taxon>Bacteria</taxon>
        <taxon>Thermotogati</taxon>
        <taxon>Thermotogota</taxon>
        <taxon>Thermotogae</taxon>
        <taxon>Kosmotogales</taxon>
        <taxon>Kosmotogaceae</taxon>
        <taxon>Kosmotoga</taxon>
    </lineage>
</organism>
<dbReference type="STRING" id="1330330.IX53_05025"/>